<dbReference type="EMBL" id="JAUIZM010000009">
    <property type="protein sequence ID" value="KAK1366938.1"/>
    <property type="molecule type" value="Genomic_DNA"/>
</dbReference>
<dbReference type="Proteomes" id="UP001237642">
    <property type="component" value="Unassembled WGS sequence"/>
</dbReference>
<gene>
    <name evidence="1" type="ORF">POM88_042499</name>
</gene>
<dbReference type="AlphaFoldDB" id="A0AAD8HHV1"/>
<organism evidence="1 2">
    <name type="scientific">Heracleum sosnowskyi</name>
    <dbReference type="NCBI Taxonomy" id="360622"/>
    <lineage>
        <taxon>Eukaryota</taxon>
        <taxon>Viridiplantae</taxon>
        <taxon>Streptophyta</taxon>
        <taxon>Embryophyta</taxon>
        <taxon>Tracheophyta</taxon>
        <taxon>Spermatophyta</taxon>
        <taxon>Magnoliopsida</taxon>
        <taxon>eudicotyledons</taxon>
        <taxon>Gunneridae</taxon>
        <taxon>Pentapetalae</taxon>
        <taxon>asterids</taxon>
        <taxon>campanulids</taxon>
        <taxon>Apiales</taxon>
        <taxon>Apiaceae</taxon>
        <taxon>Apioideae</taxon>
        <taxon>apioid superclade</taxon>
        <taxon>Tordylieae</taxon>
        <taxon>Tordyliinae</taxon>
        <taxon>Heracleum</taxon>
    </lineage>
</organism>
<evidence type="ECO:0000313" key="2">
    <source>
        <dbReference type="Proteomes" id="UP001237642"/>
    </source>
</evidence>
<sequence>MDIRTRQDLLNALAGKVGKRMDTPLIPHKLLCCISLENASAVENAIAKALEQGVLKLETKPNKSAYAVNLIFLITRRLHFDPFRTLYFPDEAGKHVTSAVRIKNASKSHVAFKLTLVMPTPFPNIIIYLISGTILTISKDKVKPSPMPDSWKSSEIFTTCIILGIPLMLKDNSIVN</sequence>
<dbReference type="Gene3D" id="1.20.1110.10">
    <property type="entry name" value="Calcium-transporting ATPase, transmembrane domain"/>
    <property type="match status" value="1"/>
</dbReference>
<dbReference type="InterPro" id="IPR008962">
    <property type="entry name" value="PapD-like_sf"/>
</dbReference>
<proteinExistence type="predicted"/>
<comment type="caution">
    <text evidence="1">The sequence shown here is derived from an EMBL/GenBank/DDBJ whole genome shotgun (WGS) entry which is preliminary data.</text>
</comment>
<keyword evidence="2" id="KW-1185">Reference proteome</keyword>
<reference evidence="1" key="1">
    <citation type="submission" date="2023-02" db="EMBL/GenBank/DDBJ databases">
        <title>Genome of toxic invasive species Heracleum sosnowskyi carries increased number of genes despite the absence of recent whole-genome duplications.</title>
        <authorList>
            <person name="Schelkunov M."/>
            <person name="Shtratnikova V."/>
            <person name="Makarenko M."/>
            <person name="Klepikova A."/>
            <person name="Omelchenko D."/>
            <person name="Novikova G."/>
            <person name="Obukhova E."/>
            <person name="Bogdanov V."/>
            <person name="Penin A."/>
            <person name="Logacheva M."/>
        </authorList>
    </citation>
    <scope>NUCLEOTIDE SEQUENCE</scope>
    <source>
        <strain evidence="1">Hsosn_3</strain>
        <tissue evidence="1">Leaf</tissue>
    </source>
</reference>
<dbReference type="SUPFAM" id="SSF49354">
    <property type="entry name" value="PapD-like"/>
    <property type="match status" value="1"/>
</dbReference>
<protein>
    <submittedName>
        <fullName evidence="1">Uncharacterized protein</fullName>
    </submittedName>
</protein>
<evidence type="ECO:0000313" key="1">
    <source>
        <dbReference type="EMBL" id="KAK1366938.1"/>
    </source>
</evidence>
<name>A0AAD8HHV1_9APIA</name>
<accession>A0AAD8HHV1</accession>
<reference evidence="1" key="2">
    <citation type="submission" date="2023-05" db="EMBL/GenBank/DDBJ databases">
        <authorList>
            <person name="Schelkunov M.I."/>
        </authorList>
    </citation>
    <scope>NUCLEOTIDE SEQUENCE</scope>
    <source>
        <strain evidence="1">Hsosn_3</strain>
        <tissue evidence="1">Leaf</tissue>
    </source>
</reference>